<evidence type="ECO:0000313" key="5">
    <source>
        <dbReference type="Proteomes" id="UP001222325"/>
    </source>
</evidence>
<proteinExistence type="inferred from homology"/>
<dbReference type="Pfam" id="PF13561">
    <property type="entry name" value="adh_short_C2"/>
    <property type="match status" value="1"/>
</dbReference>
<evidence type="ECO:0000256" key="2">
    <source>
        <dbReference type="ARBA" id="ARBA00022857"/>
    </source>
</evidence>
<dbReference type="InterPro" id="IPR002347">
    <property type="entry name" value="SDR_fam"/>
</dbReference>
<evidence type="ECO:0008006" key="6">
    <source>
        <dbReference type="Google" id="ProtNLM"/>
    </source>
</evidence>
<sequence>MSVASIGPGTALVTGAARGIGKAIALRLADDGFDVAVNDIPGNADSLSKVVDEISAKGRKSSAHVADVSLEGEVKAMIEEVARVHGTLDVMVANAGVCHWTNFSETSAGEFDRVMAVNARGTFLCYKYAGMQMVTQGKGGRIIGACSVSGKRASSGFLGVYCASKFAVRGLTQAAALEFGPHGITVNAYAPGAIETEMLEFIITSSAKSKSTENALGNFSQQAAVKRLGTPTDIANLVSFIASKESQFITGACGFFDIQEKLSINGGTFFD</sequence>
<dbReference type="Gene3D" id="3.40.50.720">
    <property type="entry name" value="NAD(P)-binding Rossmann-like Domain"/>
    <property type="match status" value="1"/>
</dbReference>
<dbReference type="AlphaFoldDB" id="A0AAD6ULJ9"/>
<reference evidence="4" key="1">
    <citation type="submission" date="2023-03" db="EMBL/GenBank/DDBJ databases">
        <title>Massive genome expansion in bonnet fungi (Mycena s.s.) driven by repeated elements and novel gene families across ecological guilds.</title>
        <authorList>
            <consortium name="Lawrence Berkeley National Laboratory"/>
            <person name="Harder C.B."/>
            <person name="Miyauchi S."/>
            <person name="Viragh M."/>
            <person name="Kuo A."/>
            <person name="Thoen E."/>
            <person name="Andreopoulos B."/>
            <person name="Lu D."/>
            <person name="Skrede I."/>
            <person name="Drula E."/>
            <person name="Henrissat B."/>
            <person name="Morin E."/>
            <person name="Kohler A."/>
            <person name="Barry K."/>
            <person name="LaButti K."/>
            <person name="Morin E."/>
            <person name="Salamov A."/>
            <person name="Lipzen A."/>
            <person name="Mereny Z."/>
            <person name="Hegedus B."/>
            <person name="Baldrian P."/>
            <person name="Stursova M."/>
            <person name="Weitz H."/>
            <person name="Taylor A."/>
            <person name="Grigoriev I.V."/>
            <person name="Nagy L.G."/>
            <person name="Martin F."/>
            <person name="Kauserud H."/>
        </authorList>
    </citation>
    <scope>NUCLEOTIDE SEQUENCE</scope>
    <source>
        <strain evidence="4">CBHHK173m</strain>
    </source>
</reference>
<dbReference type="EMBL" id="JARJCN010000005">
    <property type="protein sequence ID" value="KAJ7100821.1"/>
    <property type="molecule type" value="Genomic_DNA"/>
</dbReference>
<gene>
    <name evidence="4" type="ORF">B0H15DRAFT_817441</name>
</gene>
<keyword evidence="2" id="KW-0521">NADP</keyword>
<dbReference type="PRINTS" id="PR00081">
    <property type="entry name" value="GDHRDH"/>
</dbReference>
<evidence type="ECO:0000256" key="3">
    <source>
        <dbReference type="ARBA" id="ARBA00023002"/>
    </source>
</evidence>
<dbReference type="PANTHER" id="PTHR24321">
    <property type="entry name" value="DEHYDROGENASES, SHORT CHAIN"/>
    <property type="match status" value="1"/>
</dbReference>
<comment type="caution">
    <text evidence="4">The sequence shown here is derived from an EMBL/GenBank/DDBJ whole genome shotgun (WGS) entry which is preliminary data.</text>
</comment>
<comment type="similarity">
    <text evidence="1">Belongs to the short-chain dehydrogenases/reductases (SDR) family.</text>
</comment>
<name>A0AAD6ULJ9_9AGAR</name>
<organism evidence="4 5">
    <name type="scientific">Mycena belliarum</name>
    <dbReference type="NCBI Taxonomy" id="1033014"/>
    <lineage>
        <taxon>Eukaryota</taxon>
        <taxon>Fungi</taxon>
        <taxon>Dikarya</taxon>
        <taxon>Basidiomycota</taxon>
        <taxon>Agaricomycotina</taxon>
        <taxon>Agaricomycetes</taxon>
        <taxon>Agaricomycetidae</taxon>
        <taxon>Agaricales</taxon>
        <taxon>Marasmiineae</taxon>
        <taxon>Mycenaceae</taxon>
        <taxon>Mycena</taxon>
    </lineage>
</organism>
<evidence type="ECO:0000313" key="4">
    <source>
        <dbReference type="EMBL" id="KAJ7100821.1"/>
    </source>
</evidence>
<accession>A0AAD6ULJ9</accession>
<protein>
    <recommendedName>
        <fullName evidence="6">NAD(P)-binding protein</fullName>
    </recommendedName>
</protein>
<dbReference type="SUPFAM" id="SSF51735">
    <property type="entry name" value="NAD(P)-binding Rossmann-fold domains"/>
    <property type="match status" value="1"/>
</dbReference>
<dbReference type="Proteomes" id="UP001222325">
    <property type="component" value="Unassembled WGS sequence"/>
</dbReference>
<evidence type="ECO:0000256" key="1">
    <source>
        <dbReference type="ARBA" id="ARBA00006484"/>
    </source>
</evidence>
<dbReference type="PANTHER" id="PTHR24321:SF8">
    <property type="entry name" value="ESTRADIOL 17-BETA-DEHYDROGENASE 8-RELATED"/>
    <property type="match status" value="1"/>
</dbReference>
<dbReference type="GO" id="GO:0016491">
    <property type="term" value="F:oxidoreductase activity"/>
    <property type="evidence" value="ECO:0007669"/>
    <property type="project" value="UniProtKB-KW"/>
</dbReference>
<dbReference type="PROSITE" id="PS00061">
    <property type="entry name" value="ADH_SHORT"/>
    <property type="match status" value="1"/>
</dbReference>
<dbReference type="PRINTS" id="PR00080">
    <property type="entry name" value="SDRFAMILY"/>
</dbReference>
<keyword evidence="3" id="KW-0560">Oxidoreductase</keyword>
<dbReference type="FunFam" id="3.40.50.720:FF:000084">
    <property type="entry name" value="Short-chain dehydrogenase reductase"/>
    <property type="match status" value="1"/>
</dbReference>
<dbReference type="InterPro" id="IPR036291">
    <property type="entry name" value="NAD(P)-bd_dom_sf"/>
</dbReference>
<dbReference type="InterPro" id="IPR020904">
    <property type="entry name" value="Sc_DH/Rdtase_CS"/>
</dbReference>
<keyword evidence="5" id="KW-1185">Reference proteome</keyword>